<evidence type="ECO:0000256" key="5">
    <source>
        <dbReference type="ARBA" id="ARBA00023065"/>
    </source>
</evidence>
<evidence type="ECO:0000256" key="9">
    <source>
        <dbReference type="SAM" id="MobiDB-lite"/>
    </source>
</evidence>
<dbReference type="GO" id="GO:0005221">
    <property type="term" value="F:intracellularly cyclic nucleotide-activated monoatomic cation channel activity"/>
    <property type="evidence" value="ECO:0007669"/>
    <property type="project" value="InterPro"/>
</dbReference>
<dbReference type="CDD" id="cd00038">
    <property type="entry name" value="CAP_ED"/>
    <property type="match status" value="2"/>
</dbReference>
<keyword evidence="7" id="KW-1071">Ligand-gated ion channel</keyword>
<keyword evidence="5" id="KW-0406">Ion transport</keyword>
<feature type="domain" description="Cyclic nucleotide-binding" evidence="10">
    <location>
        <begin position="280"/>
        <end position="409"/>
    </location>
</feature>
<dbReference type="GO" id="GO:0044877">
    <property type="term" value="F:protein-containing complex binding"/>
    <property type="evidence" value="ECO:0007669"/>
    <property type="project" value="TreeGrafter"/>
</dbReference>
<feature type="region of interest" description="Disordered" evidence="9">
    <location>
        <begin position="788"/>
        <end position="888"/>
    </location>
</feature>
<dbReference type="InterPro" id="IPR000595">
    <property type="entry name" value="cNMP-bd_dom"/>
</dbReference>
<evidence type="ECO:0000256" key="1">
    <source>
        <dbReference type="ARBA" id="ARBA00004141"/>
    </source>
</evidence>
<feature type="domain" description="Cyclic nucleotide-binding" evidence="10">
    <location>
        <begin position="76"/>
        <end position="193"/>
    </location>
</feature>
<reference evidence="12 13" key="1">
    <citation type="submission" date="2019-06" db="EMBL/GenBank/DDBJ databases">
        <title>Draft genome sequence of the filamentous fungus Phialemoniopsis curvata isolated from diesel fuel.</title>
        <authorList>
            <person name="Varaljay V.A."/>
            <person name="Lyon W.J."/>
            <person name="Crouch A.L."/>
            <person name="Drake C.E."/>
            <person name="Hollomon J.M."/>
            <person name="Nadeau L.J."/>
            <person name="Nunn H.S."/>
            <person name="Stevenson B.S."/>
            <person name="Bojanowski C.L."/>
            <person name="Crookes-Goodson W.J."/>
        </authorList>
    </citation>
    <scope>NUCLEOTIDE SEQUENCE [LARGE SCALE GENOMIC DNA]</scope>
    <source>
        <strain evidence="12 13">D216</strain>
    </source>
</reference>
<dbReference type="InterPro" id="IPR032675">
    <property type="entry name" value="LRR_dom_sf"/>
</dbReference>
<evidence type="ECO:0000256" key="4">
    <source>
        <dbReference type="ARBA" id="ARBA00022989"/>
    </source>
</evidence>
<feature type="region of interest" description="Disordered" evidence="9">
    <location>
        <begin position="425"/>
        <end position="539"/>
    </location>
</feature>
<dbReference type="InterPro" id="IPR018490">
    <property type="entry name" value="cNMP-bd_dom_sf"/>
</dbReference>
<feature type="domain" description="F-box" evidence="11">
    <location>
        <begin position="552"/>
        <end position="599"/>
    </location>
</feature>
<dbReference type="EMBL" id="SKBQ01000018">
    <property type="protein sequence ID" value="TPX16370.1"/>
    <property type="molecule type" value="Genomic_DNA"/>
</dbReference>
<dbReference type="PROSITE" id="PS50181">
    <property type="entry name" value="FBOX"/>
    <property type="match status" value="1"/>
</dbReference>
<dbReference type="Pfam" id="PF00646">
    <property type="entry name" value="F-box"/>
    <property type="match status" value="1"/>
</dbReference>
<dbReference type="Proteomes" id="UP000319257">
    <property type="component" value="Unassembled WGS sequence"/>
</dbReference>
<dbReference type="Pfam" id="PF16643">
    <property type="entry name" value="cNMPbd_u2"/>
    <property type="match status" value="1"/>
</dbReference>
<dbReference type="InterPro" id="IPR001810">
    <property type="entry name" value="F-box_dom"/>
</dbReference>
<dbReference type="SMART" id="SM00256">
    <property type="entry name" value="FBOX"/>
    <property type="match status" value="1"/>
</dbReference>
<accession>A0A507BIF5</accession>
<dbReference type="CDD" id="cd09917">
    <property type="entry name" value="F-box_SF"/>
    <property type="match status" value="1"/>
</dbReference>
<feature type="region of interest" description="Disordered" evidence="9">
    <location>
        <begin position="1"/>
        <end position="32"/>
    </location>
</feature>
<evidence type="ECO:0000256" key="8">
    <source>
        <dbReference type="ARBA" id="ARBA00023303"/>
    </source>
</evidence>
<evidence type="ECO:0000313" key="13">
    <source>
        <dbReference type="Proteomes" id="UP000319257"/>
    </source>
</evidence>
<dbReference type="PANTHER" id="PTHR45638">
    <property type="entry name" value="CYCLIC NUCLEOTIDE-GATED CATION CHANNEL SUBUNIT A"/>
    <property type="match status" value="1"/>
</dbReference>
<keyword evidence="4" id="KW-1133">Transmembrane helix</keyword>
<dbReference type="PANTHER" id="PTHR45638:SF24">
    <property type="entry name" value="CYCLIC NUCLEOTIDE-BINDING DOMAIN PROTEIN (AFU_ORTHOLOGUE AFUA_2G03170)"/>
    <property type="match status" value="1"/>
</dbReference>
<feature type="compositionally biased region" description="Pro residues" evidence="9">
    <location>
        <begin position="493"/>
        <end position="503"/>
    </location>
</feature>
<gene>
    <name evidence="12" type="ORF">E0L32_004019</name>
</gene>
<evidence type="ECO:0000259" key="11">
    <source>
        <dbReference type="PROSITE" id="PS50181"/>
    </source>
</evidence>
<dbReference type="PROSITE" id="PS50042">
    <property type="entry name" value="CNMP_BINDING_3"/>
    <property type="match status" value="2"/>
</dbReference>
<comment type="caution">
    <text evidence="12">The sequence shown here is derived from an EMBL/GenBank/DDBJ whole genome shotgun (WGS) entry which is preliminary data.</text>
</comment>
<dbReference type="SUPFAM" id="SSF51206">
    <property type="entry name" value="cAMP-binding domain-like"/>
    <property type="match status" value="2"/>
</dbReference>
<sequence>MRRSRVPSSPSSPYRALAHHHASGGGQQAPESVSSLIRSFNGETNPTRPMRPSPLTASTIADMPLELVDRIRSFPLFMSAPDEFLAAIGKHLRIQVHSAHDHILNEGDDARAMYWLVRGFVAVTSRDGEAVYAELKPGAFFGEIGVLMDVPRTATIIARSKCMLAVLKKEDLQAELPNFPDMEKAIRQEAQERLTILKKKQQERGSSFGKAVDSTSAKAREAAPGQVSTGEVGTISDGAVIKSKKRKSPSPGIIEDPAVGGSALTSGYFNVRKTLKELPLFSTLPTDILHFLGLSAQLKTYPPFTDIVQQGSSGQEIYFIVRGEAEVIHEEPEELSPTRTTSPSGIRPRLMQGQYFGEVASLGLSQGRTATVRSITTVECLMIGGDALDELWRRCPPDLRQQVEQTAKTRYQKSDDGDLEMEDVGHRESTADAQRPATPQRRLSLPQVVFTTPSKPASPANDESETRQPSDPDPFLSVDMENLRNRRRNSLAPPTPQSEPSSPPSSIHGSRVNSIDSSPLKFFTFPPPTPTEDEAGPYKKARILPSRPRTATSEIPQLTDEVLVGIFQQLNFMELIRMRAVSRHWRQLLSESPKLCTHVDLSPFNRQISDWALVNIVAPFIGTRPVEIDISNCFHVSDEGFQALWKRCGQNVKVWRMKSVWEVSATQILDMSENAKGLEEIDWSNCRKLGGQEERQGSEKAGLDVADDDDDGGGSGPGQRRRVPQPEAAQPLVLQAHHGPVDGAPGGARVAAADVAVADALHVHHGRRVPGLGAAPLLAAAETVPRRLHVPVGQRRRGARQRGQEPDAPGPELLLRAVGHGDRGRRAGPAAAPGAAARVLRERGQRRQPRLRGAASPRAEGPERPRLRAGHGRGRRERARGVRAARVA</sequence>
<keyword evidence="3" id="KW-0812">Transmembrane</keyword>
<dbReference type="SUPFAM" id="SSF81383">
    <property type="entry name" value="F-box domain"/>
    <property type="match status" value="1"/>
</dbReference>
<keyword evidence="8" id="KW-0407">Ion channel</keyword>
<feature type="region of interest" description="Disordered" evidence="9">
    <location>
        <begin position="201"/>
        <end position="231"/>
    </location>
</feature>
<feature type="compositionally biased region" description="Basic residues" evidence="9">
    <location>
        <begin position="867"/>
        <end position="888"/>
    </location>
</feature>
<dbReference type="STRING" id="1093900.A0A507BIF5"/>
<evidence type="ECO:0000256" key="2">
    <source>
        <dbReference type="ARBA" id="ARBA00022448"/>
    </source>
</evidence>
<dbReference type="GeneID" id="41971466"/>
<dbReference type="GO" id="GO:0016020">
    <property type="term" value="C:membrane"/>
    <property type="evidence" value="ECO:0007669"/>
    <property type="project" value="UniProtKB-SubCell"/>
</dbReference>
<dbReference type="Gene3D" id="2.60.120.10">
    <property type="entry name" value="Jelly Rolls"/>
    <property type="match status" value="2"/>
</dbReference>
<evidence type="ECO:0000313" key="12">
    <source>
        <dbReference type="EMBL" id="TPX16370.1"/>
    </source>
</evidence>
<feature type="compositionally biased region" description="Basic and acidic residues" evidence="9">
    <location>
        <begin position="691"/>
        <end position="702"/>
    </location>
</feature>
<dbReference type="Pfam" id="PF00027">
    <property type="entry name" value="cNMP_binding"/>
    <property type="match status" value="2"/>
</dbReference>
<dbReference type="InParanoid" id="A0A507BIF5"/>
<feature type="compositionally biased region" description="Basic residues" evidence="9">
    <location>
        <begin position="788"/>
        <end position="800"/>
    </location>
</feature>
<dbReference type="OrthoDB" id="421226at2759"/>
<dbReference type="RefSeq" id="XP_030998081.1">
    <property type="nucleotide sequence ID" value="XM_031138384.1"/>
</dbReference>
<dbReference type="Gene3D" id="3.80.10.10">
    <property type="entry name" value="Ribonuclease Inhibitor"/>
    <property type="match status" value="1"/>
</dbReference>
<evidence type="ECO:0000256" key="6">
    <source>
        <dbReference type="ARBA" id="ARBA00023136"/>
    </source>
</evidence>
<keyword evidence="2" id="KW-0813">Transport</keyword>
<keyword evidence="6" id="KW-0472">Membrane</keyword>
<dbReference type="InterPro" id="IPR050866">
    <property type="entry name" value="CNG_cation_channel"/>
</dbReference>
<dbReference type="InterPro" id="IPR036047">
    <property type="entry name" value="F-box-like_dom_sf"/>
</dbReference>
<proteinExistence type="predicted"/>
<protein>
    <recommendedName>
        <fullName evidence="14">Cyclic nucleotide-binding domain-containing protein</fullName>
    </recommendedName>
</protein>
<evidence type="ECO:0000259" key="10">
    <source>
        <dbReference type="PROSITE" id="PS50042"/>
    </source>
</evidence>
<organism evidence="12 13">
    <name type="scientific">Thyridium curvatum</name>
    <dbReference type="NCBI Taxonomy" id="1093900"/>
    <lineage>
        <taxon>Eukaryota</taxon>
        <taxon>Fungi</taxon>
        <taxon>Dikarya</taxon>
        <taxon>Ascomycota</taxon>
        <taxon>Pezizomycotina</taxon>
        <taxon>Sordariomycetes</taxon>
        <taxon>Sordariomycetidae</taxon>
        <taxon>Thyridiales</taxon>
        <taxon>Thyridiaceae</taxon>
        <taxon>Thyridium</taxon>
    </lineage>
</organism>
<comment type="subcellular location">
    <subcellularLocation>
        <location evidence="1">Membrane</location>
        <topology evidence="1">Multi-pass membrane protein</topology>
    </subcellularLocation>
</comment>
<evidence type="ECO:0000256" key="7">
    <source>
        <dbReference type="ARBA" id="ARBA00023286"/>
    </source>
</evidence>
<dbReference type="InterPro" id="IPR018488">
    <property type="entry name" value="cNMP-bd_CS"/>
</dbReference>
<evidence type="ECO:0008006" key="14">
    <source>
        <dbReference type="Google" id="ProtNLM"/>
    </source>
</evidence>
<dbReference type="AlphaFoldDB" id="A0A507BIF5"/>
<dbReference type="SMART" id="SM00100">
    <property type="entry name" value="cNMP"/>
    <property type="match status" value="2"/>
</dbReference>
<feature type="compositionally biased region" description="Low complexity" evidence="9">
    <location>
        <begin position="827"/>
        <end position="838"/>
    </location>
</feature>
<dbReference type="FunFam" id="2.60.120.10:FF:000057">
    <property type="entry name" value="Cyclic nucleotide-binding domain protein"/>
    <property type="match status" value="1"/>
</dbReference>
<keyword evidence="13" id="KW-1185">Reference proteome</keyword>
<name>A0A507BIF5_9PEZI</name>
<dbReference type="PROSITE" id="PS00889">
    <property type="entry name" value="CNMP_BINDING_2"/>
    <property type="match status" value="1"/>
</dbReference>
<feature type="compositionally biased region" description="Low complexity" evidence="9">
    <location>
        <begin position="1"/>
        <end position="13"/>
    </location>
</feature>
<evidence type="ECO:0000256" key="3">
    <source>
        <dbReference type="ARBA" id="ARBA00022692"/>
    </source>
</evidence>
<dbReference type="InterPro" id="IPR014710">
    <property type="entry name" value="RmlC-like_jellyroll"/>
</dbReference>
<feature type="region of interest" description="Disordered" evidence="9">
    <location>
        <begin position="691"/>
        <end position="725"/>
    </location>
</feature>